<dbReference type="PANTHER" id="PTHR46366:SF1">
    <property type="entry name" value="PDZ DOMAIN-CONTAINING PROTEIN C1685.05"/>
    <property type="match status" value="1"/>
</dbReference>
<dbReference type="PANTHER" id="PTHR46366">
    <property type="entry name" value="PRO-APOPTOTIC SERINE PROTEASE NMA111"/>
    <property type="match status" value="1"/>
</dbReference>
<dbReference type="InterPro" id="IPR036034">
    <property type="entry name" value="PDZ_sf"/>
</dbReference>
<keyword evidence="9" id="KW-0378">Hydrolase</keyword>
<dbReference type="OrthoDB" id="4217619at2759"/>
<dbReference type="InterPro" id="IPR025926">
    <property type="entry name" value="PDZ-like_dom"/>
</dbReference>
<dbReference type="Proteomes" id="UP000760860">
    <property type="component" value="Unassembled WGS sequence"/>
</dbReference>
<dbReference type="Proteomes" id="UP000774804">
    <property type="component" value="Unassembled WGS sequence"/>
</dbReference>
<keyword evidence="10" id="KW-1185">Reference proteome</keyword>
<dbReference type="EMBL" id="RCMK01000114">
    <property type="protein sequence ID" value="KAG2948261.1"/>
    <property type="molecule type" value="Genomic_DNA"/>
</dbReference>
<dbReference type="Pfam" id="PF12812">
    <property type="entry name" value="PDZ_1"/>
    <property type="match status" value="1"/>
</dbReference>
<dbReference type="Pfam" id="PF13365">
    <property type="entry name" value="Trypsin_2"/>
    <property type="match status" value="1"/>
</dbReference>
<dbReference type="PRINTS" id="PR00834">
    <property type="entry name" value="PROTEASES2C"/>
</dbReference>
<organism evidence="9 10">
    <name type="scientific">Phytophthora cactorum</name>
    <dbReference type="NCBI Taxonomy" id="29920"/>
    <lineage>
        <taxon>Eukaryota</taxon>
        <taxon>Sar</taxon>
        <taxon>Stramenopiles</taxon>
        <taxon>Oomycota</taxon>
        <taxon>Peronosporomycetes</taxon>
        <taxon>Peronosporales</taxon>
        <taxon>Peronosporaceae</taxon>
        <taxon>Phytophthora</taxon>
    </lineage>
</organism>
<dbReference type="GO" id="GO:0006508">
    <property type="term" value="P:proteolysis"/>
    <property type="evidence" value="ECO:0007669"/>
    <property type="project" value="UniProtKB-KW"/>
</dbReference>
<gene>
    <name evidence="8" type="ORF">JG687_00003961</name>
    <name evidence="9" type="ORF">PC110_g8394</name>
    <name evidence="3" type="ORF">PC113_g5018</name>
    <name evidence="4" type="ORF">PC115_g5299</name>
    <name evidence="5" type="ORF">PC117_g6151</name>
    <name evidence="6" type="ORF">PC118_g4432</name>
    <name evidence="7" type="ORF">PC129_g4230</name>
</gene>
<dbReference type="EMBL" id="RCMG01000092">
    <property type="protein sequence ID" value="KAG2863951.1"/>
    <property type="molecule type" value="Genomic_DNA"/>
</dbReference>
<dbReference type="CDD" id="cd06786">
    <property type="entry name" value="cpPDZ1_ScNma111-like"/>
    <property type="match status" value="1"/>
</dbReference>
<sequence>MEDQQKQQQQQHGEPMLKTCDSEATSSYQLGGFGVDAAIGESKRWLQSLEKSIRAIVSIRLLSVRAFDGNGASFSVATGFVVDMERGLILTNRHVVTPGPVVADAIFLNKEEVDLVPIYRDPVHDFGFFRFDPKKVKFLQLHEIPLRPEAAKIGAEIRVVGNDAGEKLSILPGILAKMDRDAPSYGSSSYNDFNTFYYAAASSTSGGSSGSPVLNIDGCAIALNAGGAKKAASSFYLPLDRVVRVLGLIQQGKPVPRGTIQTIFRHTAFDEVRRLGLPGETEALVRQQFPQETGMLVVDQVIQGGPAHDQLRTGDVLIKFAGHYGATFLIIEEYLDAHVGETVEAQFQRGDEQYTATISIQDLHSITPDRYLEIGGGIVHALSYQQARNASLPVGGVYLAQAGHMFMKAHLAQPCIITSVAGQPTPTLDDFARVMASLPNGFRTVLRYFMIRDRHRVRTAFIMMDRLWFPMQMCTRNDEDGLWYSKPYALEASYGEKSFVTTANGNPTFAPAPLSFPGGNALGKKTLLSLVMVSFDIPYMIDGISSSSYHGMGVVVDAEQGFVLVDQNTVPIALGDVLITIAATVEIPAKVVFVHPVHNFSIVQYDPKTLGTVAGHIGSVVLADKPLEVGETADYIGLSSNWTVVTMKSVVTKLDRLVLRDFQPPRYKACNIEVLHFDRITKSVGGVFIDDIGAVNALWLSFSYQDSAGRKEVFRGLPVSIVRPIVDELRASRIPASVNILPAQLLTFSLSKARSGLGLSDTWIQKLESCYEDKRQVLGIKRCAAGTDCAGKLESGDLLLAIDGQVLVRDADVERAVDGKTELTALVVRDQKEKEVTVSTSQLSAMGTDRVIVWCGLVIQSPHYAVASLGYIPEEGGGVYCSRWCYGSPAHKYGLRATIWLVEVNGEPTRTLDDFLRVVERLDNRESVRLKTISINTKPKVFTLKTDYHYWPTVELRREGLDWKYVEHAVGA</sequence>
<dbReference type="Proteomes" id="UP000736787">
    <property type="component" value="Unassembled WGS sequence"/>
</dbReference>
<evidence type="ECO:0000313" key="6">
    <source>
        <dbReference type="EMBL" id="KAG2992677.1"/>
    </source>
</evidence>
<evidence type="ECO:0000313" key="9">
    <source>
        <dbReference type="EMBL" id="RAW35315.1"/>
    </source>
</evidence>
<feature type="domain" description="PDZ" evidence="2">
    <location>
        <begin position="753"/>
        <end position="832"/>
    </location>
</feature>
<dbReference type="SUPFAM" id="SSF50494">
    <property type="entry name" value="Trypsin-like serine proteases"/>
    <property type="match status" value="2"/>
</dbReference>
<dbReference type="Proteomes" id="UP000688947">
    <property type="component" value="Unassembled WGS sequence"/>
</dbReference>
<evidence type="ECO:0000313" key="4">
    <source>
        <dbReference type="EMBL" id="KAG2933981.1"/>
    </source>
</evidence>
<feature type="domain" description="PDZ" evidence="2">
    <location>
        <begin position="273"/>
        <end position="351"/>
    </location>
</feature>
<comment type="similarity">
    <text evidence="1">Belongs to the peptidase S1C family.</text>
</comment>
<comment type="caution">
    <text evidence="9">The sequence shown here is derived from an EMBL/GenBank/DDBJ whole genome shotgun (WGS) entry which is preliminary data.</text>
</comment>
<reference evidence="3" key="2">
    <citation type="submission" date="2018-10" db="EMBL/GenBank/DDBJ databases">
        <title>Effector identification in a new, highly contiguous assembly of the strawberry crown rot pathogen Phytophthora cactorum.</title>
        <authorList>
            <person name="Armitage A.D."/>
            <person name="Nellist C.F."/>
            <person name="Bates H."/>
            <person name="Vickerstaff R.J."/>
            <person name="Harrison R.J."/>
        </authorList>
    </citation>
    <scope>NUCLEOTIDE SEQUENCE</scope>
    <source>
        <strain evidence="3">15-7</strain>
        <strain evidence="4">4032</strain>
        <strain evidence="5">4040</strain>
        <strain evidence="6">P415</strain>
        <strain evidence="7">P421</strain>
    </source>
</reference>
<dbReference type="CDD" id="cd06719">
    <property type="entry name" value="PDZ2-4_Nma111p-like"/>
    <property type="match status" value="1"/>
</dbReference>
<evidence type="ECO:0000256" key="1">
    <source>
        <dbReference type="ARBA" id="ARBA00010541"/>
    </source>
</evidence>
<dbReference type="EMBL" id="RCMI01000109">
    <property type="protein sequence ID" value="KAG2933981.1"/>
    <property type="molecule type" value="Genomic_DNA"/>
</dbReference>
<evidence type="ECO:0000259" key="2">
    <source>
        <dbReference type="SMART" id="SM00228"/>
    </source>
</evidence>
<evidence type="ECO:0000313" key="8">
    <source>
        <dbReference type="EMBL" id="KAG6968029.1"/>
    </source>
</evidence>
<proteinExistence type="inferred from homology"/>
<dbReference type="AlphaFoldDB" id="A0A329SET1"/>
<dbReference type="Gene3D" id="2.30.42.10">
    <property type="match status" value="3"/>
</dbReference>
<dbReference type="InterPro" id="IPR009003">
    <property type="entry name" value="Peptidase_S1_PA"/>
</dbReference>
<keyword evidence="9" id="KW-0645">Protease</keyword>
<evidence type="ECO:0000313" key="7">
    <source>
        <dbReference type="EMBL" id="KAG3225140.1"/>
    </source>
</evidence>
<protein>
    <submittedName>
        <fullName evidence="9">Pro-apoptotic serine protease</fullName>
    </submittedName>
</protein>
<accession>A0A329SET1</accession>
<dbReference type="InterPro" id="IPR001940">
    <property type="entry name" value="Peptidase_S1C"/>
</dbReference>
<dbReference type="Proteomes" id="UP000735874">
    <property type="component" value="Unassembled WGS sequence"/>
</dbReference>
<dbReference type="SMART" id="SM00228">
    <property type="entry name" value="PDZ"/>
    <property type="match status" value="3"/>
</dbReference>
<dbReference type="InterPro" id="IPR001478">
    <property type="entry name" value="PDZ"/>
</dbReference>
<dbReference type="Proteomes" id="UP000251314">
    <property type="component" value="Unassembled WGS sequence"/>
</dbReference>
<dbReference type="STRING" id="29920.A0A329SET1"/>
<dbReference type="GO" id="GO:0004252">
    <property type="term" value="F:serine-type endopeptidase activity"/>
    <property type="evidence" value="ECO:0007669"/>
    <property type="project" value="InterPro"/>
</dbReference>
<dbReference type="VEuPathDB" id="FungiDB:PC110_g8394"/>
<name>A0A329SET1_9STRA</name>
<dbReference type="EMBL" id="MJFZ01000173">
    <property type="protein sequence ID" value="RAW35315.1"/>
    <property type="molecule type" value="Genomic_DNA"/>
</dbReference>
<dbReference type="EMBL" id="RCMV01000092">
    <property type="protein sequence ID" value="KAG3225140.1"/>
    <property type="molecule type" value="Genomic_DNA"/>
</dbReference>
<dbReference type="EMBL" id="JAENGZ010000129">
    <property type="protein sequence ID" value="KAG6968029.1"/>
    <property type="molecule type" value="Genomic_DNA"/>
</dbReference>
<dbReference type="SUPFAM" id="SSF50156">
    <property type="entry name" value="PDZ domain-like"/>
    <property type="match status" value="3"/>
</dbReference>
<evidence type="ECO:0000313" key="3">
    <source>
        <dbReference type="EMBL" id="KAG2863951.1"/>
    </source>
</evidence>
<evidence type="ECO:0000313" key="5">
    <source>
        <dbReference type="EMBL" id="KAG2948261.1"/>
    </source>
</evidence>
<reference evidence="9 10" key="1">
    <citation type="submission" date="2018-01" db="EMBL/GenBank/DDBJ databases">
        <title>Draft genome of the strawberry crown rot pathogen Phytophthora cactorum.</title>
        <authorList>
            <person name="Armitage A.D."/>
            <person name="Lysoe E."/>
            <person name="Nellist C.F."/>
            <person name="Harrison R.J."/>
            <person name="Brurberg M.B."/>
        </authorList>
    </citation>
    <scope>NUCLEOTIDE SEQUENCE [LARGE SCALE GENOMIC DNA]</scope>
    <source>
        <strain evidence="9 10">10300</strain>
    </source>
</reference>
<dbReference type="Proteomes" id="UP000697107">
    <property type="component" value="Unassembled WGS sequence"/>
</dbReference>
<evidence type="ECO:0000313" key="10">
    <source>
        <dbReference type="Proteomes" id="UP000251314"/>
    </source>
</evidence>
<dbReference type="Gene3D" id="2.40.10.120">
    <property type="match status" value="1"/>
</dbReference>
<reference evidence="8" key="3">
    <citation type="submission" date="2021-01" db="EMBL/GenBank/DDBJ databases">
        <title>Phytophthora aleatoria, a newly-described species from Pinus radiata is distinct from Phytophthora cactorum isolates based on comparative genomics.</title>
        <authorList>
            <person name="Mcdougal R."/>
            <person name="Panda P."/>
            <person name="Williams N."/>
            <person name="Studholme D.J."/>
        </authorList>
    </citation>
    <scope>NUCLEOTIDE SEQUENCE</scope>
    <source>
        <strain evidence="8">NZFS 3830</strain>
    </source>
</reference>
<dbReference type="EMBL" id="RCML01000083">
    <property type="protein sequence ID" value="KAG2992677.1"/>
    <property type="molecule type" value="Genomic_DNA"/>
</dbReference>
<feature type="domain" description="PDZ" evidence="2">
    <location>
        <begin position="867"/>
        <end position="936"/>
    </location>
</feature>